<dbReference type="EMBL" id="JAHUTJ010005045">
    <property type="protein sequence ID" value="MED6266026.1"/>
    <property type="molecule type" value="Genomic_DNA"/>
</dbReference>
<evidence type="ECO:0000313" key="3">
    <source>
        <dbReference type="Proteomes" id="UP001352852"/>
    </source>
</evidence>
<accession>A0ABU7CV55</accession>
<dbReference type="Proteomes" id="UP001352852">
    <property type="component" value="Unassembled WGS sequence"/>
</dbReference>
<reference evidence="2 3" key="1">
    <citation type="submission" date="2021-06" db="EMBL/GenBank/DDBJ databases">
        <authorList>
            <person name="Palmer J.M."/>
        </authorList>
    </citation>
    <scope>NUCLEOTIDE SEQUENCE [LARGE SCALE GENOMIC DNA]</scope>
    <source>
        <strain evidence="2 3">CL_MEX2019</strain>
        <tissue evidence="2">Muscle</tissue>
    </source>
</reference>
<feature type="compositionally biased region" description="Polar residues" evidence="1">
    <location>
        <begin position="1"/>
        <end position="14"/>
    </location>
</feature>
<keyword evidence="3" id="KW-1185">Reference proteome</keyword>
<name>A0ABU7CV55_9TELE</name>
<comment type="caution">
    <text evidence="2">The sequence shown here is derived from an EMBL/GenBank/DDBJ whole genome shotgun (WGS) entry which is preliminary data.</text>
</comment>
<evidence type="ECO:0000256" key="1">
    <source>
        <dbReference type="SAM" id="MobiDB-lite"/>
    </source>
</evidence>
<organism evidence="2 3">
    <name type="scientific">Characodon lateralis</name>
    <dbReference type="NCBI Taxonomy" id="208331"/>
    <lineage>
        <taxon>Eukaryota</taxon>
        <taxon>Metazoa</taxon>
        <taxon>Chordata</taxon>
        <taxon>Craniata</taxon>
        <taxon>Vertebrata</taxon>
        <taxon>Euteleostomi</taxon>
        <taxon>Actinopterygii</taxon>
        <taxon>Neopterygii</taxon>
        <taxon>Teleostei</taxon>
        <taxon>Neoteleostei</taxon>
        <taxon>Acanthomorphata</taxon>
        <taxon>Ovalentaria</taxon>
        <taxon>Atherinomorphae</taxon>
        <taxon>Cyprinodontiformes</taxon>
        <taxon>Goodeidae</taxon>
        <taxon>Characodon</taxon>
    </lineage>
</organism>
<evidence type="ECO:0000313" key="2">
    <source>
        <dbReference type="EMBL" id="MED6266026.1"/>
    </source>
</evidence>
<feature type="region of interest" description="Disordered" evidence="1">
    <location>
        <begin position="1"/>
        <end position="73"/>
    </location>
</feature>
<feature type="compositionally biased region" description="Acidic residues" evidence="1">
    <location>
        <begin position="15"/>
        <end position="39"/>
    </location>
</feature>
<protein>
    <submittedName>
        <fullName evidence="2">Uncharacterized protein</fullName>
    </submittedName>
</protein>
<gene>
    <name evidence="2" type="ORF">CHARACLAT_031380</name>
</gene>
<sequence>MSDTSQLAITSSIEGESEATEASDQDDSEPEESVPEDTTDLFTAVSSTTFAPLKGPSDISRSKEDGPVQPCSP</sequence>
<proteinExistence type="predicted"/>